<dbReference type="OrthoDB" id="556502at2"/>
<dbReference type="RefSeq" id="WP_147157017.1">
    <property type="nucleotide sequence ID" value="NZ_BKAJ01000249.1"/>
</dbReference>
<reference evidence="1 2" key="1">
    <citation type="submission" date="2019-07" db="EMBL/GenBank/DDBJ databases">
        <title>Whole genome shotgun sequence of Reyranella soli NBRC 108950.</title>
        <authorList>
            <person name="Hosoyama A."/>
            <person name="Uohara A."/>
            <person name="Ohji S."/>
            <person name="Ichikawa N."/>
        </authorList>
    </citation>
    <scope>NUCLEOTIDE SEQUENCE [LARGE SCALE GENOMIC DNA]</scope>
    <source>
        <strain evidence="1 2">NBRC 108950</strain>
    </source>
</reference>
<sequence>MNAEQILAWQAAKSGLVLPIVYLRGFAMTQSEIDDTTADPFNGFNVGSVLVRTGWTGDSARHIFESPVLRLTQPPFNYRVTFSDGIRGLNSETKKELESWSQLPSGVGGAAGSPSKAIIAIYRYYDIDSRLFGGESSACMETYGWGLGRLITDLLSVTGAKGVYLVAHSMGGLVARTFLQNDKVLDGSHTNRDKRKLQAVEDLNTKYPATRLTQVEWDRARASVQKFFTYGTPHNGITGQGGYGNSLVGAVGALMGFQIDNFDRTEIKKYLGDPLQANSLDGKFDVEKAFCLEGTGAADYPVAGGMSRRLVGQLSDGLVEVDNAVICGPRPGGAREDTFLAARAYVRRAHSGPYGMVNSEEGFGNLSRFLFGDFRVDGHLEVEAIDLPPEIEKARKDGKQVRASYSFESYLRVRGEKWAMTERLARDGAAAFRRYDELFGQDTKGLTLTKEDERKRILHRRIDLFAAFLDSYRRNDPKRQEVLAGGVTVVGTMGFALRTRISVPDYEVDGILWRKDHYEGSSLLDRDLVFLAYKDADGWQLAWGNNTGDSAHLEVVRPSTDEAKSLADHVAFRRQADGVIEFMLPLQEVGPPKVAVWLRLVARLSTPTL</sequence>
<comment type="caution">
    <text evidence="1">The sequence shown here is derived from an EMBL/GenBank/DDBJ whole genome shotgun (WGS) entry which is preliminary data.</text>
</comment>
<dbReference type="Gene3D" id="3.40.50.1820">
    <property type="entry name" value="alpha/beta hydrolase"/>
    <property type="match status" value="1"/>
</dbReference>
<evidence type="ECO:0008006" key="3">
    <source>
        <dbReference type="Google" id="ProtNLM"/>
    </source>
</evidence>
<evidence type="ECO:0000313" key="2">
    <source>
        <dbReference type="Proteomes" id="UP000321058"/>
    </source>
</evidence>
<organism evidence="1 2">
    <name type="scientific">Reyranella soli</name>
    <dbReference type="NCBI Taxonomy" id="1230389"/>
    <lineage>
        <taxon>Bacteria</taxon>
        <taxon>Pseudomonadati</taxon>
        <taxon>Pseudomonadota</taxon>
        <taxon>Alphaproteobacteria</taxon>
        <taxon>Hyphomicrobiales</taxon>
        <taxon>Reyranellaceae</taxon>
        <taxon>Reyranella</taxon>
    </lineage>
</organism>
<evidence type="ECO:0000313" key="1">
    <source>
        <dbReference type="EMBL" id="GEP61727.1"/>
    </source>
</evidence>
<name>A0A512NS08_9HYPH</name>
<dbReference type="Proteomes" id="UP000321058">
    <property type="component" value="Unassembled WGS sequence"/>
</dbReference>
<dbReference type="InterPro" id="IPR029058">
    <property type="entry name" value="AB_hydrolase_fold"/>
</dbReference>
<dbReference type="AlphaFoldDB" id="A0A512NS08"/>
<dbReference type="EMBL" id="BKAJ01000249">
    <property type="protein sequence ID" value="GEP61727.1"/>
    <property type="molecule type" value="Genomic_DNA"/>
</dbReference>
<protein>
    <recommendedName>
        <fullName evidence="3">DUF676 domain-containing protein</fullName>
    </recommendedName>
</protein>
<accession>A0A512NS08</accession>
<proteinExistence type="predicted"/>
<dbReference type="SUPFAM" id="SSF53474">
    <property type="entry name" value="alpha/beta-Hydrolases"/>
    <property type="match status" value="1"/>
</dbReference>
<gene>
    <name evidence="1" type="ORF">RSO01_88930</name>
</gene>
<keyword evidence="2" id="KW-1185">Reference proteome</keyword>